<dbReference type="eggNOG" id="COG0739">
    <property type="taxonomic scope" value="Bacteria"/>
</dbReference>
<organism evidence="3 4">
    <name type="scientific">Truepera radiovictrix (strain DSM 17093 / CIP 108686 / LMG 22925 / RQ-24)</name>
    <dbReference type="NCBI Taxonomy" id="649638"/>
    <lineage>
        <taxon>Bacteria</taxon>
        <taxon>Thermotogati</taxon>
        <taxon>Deinococcota</taxon>
        <taxon>Deinococci</taxon>
        <taxon>Trueperales</taxon>
        <taxon>Trueperaceae</taxon>
        <taxon>Truepera</taxon>
    </lineage>
</organism>
<proteinExistence type="predicted"/>
<reference evidence="4" key="1">
    <citation type="submission" date="2010-05" db="EMBL/GenBank/DDBJ databases">
        <title>The complete genome of Truepera radiovictris DSM 17093.</title>
        <authorList>
            <consortium name="US DOE Joint Genome Institute (JGI-PGF)"/>
            <person name="Lucas S."/>
            <person name="Copeland A."/>
            <person name="Lapidus A."/>
            <person name="Glavina del Rio T."/>
            <person name="Dalin E."/>
            <person name="Tice H."/>
            <person name="Bruce D."/>
            <person name="Goodwin L."/>
            <person name="Pitluck S."/>
            <person name="Kyrpides N."/>
            <person name="Mavromatis K."/>
            <person name="Ovchinnikova G."/>
            <person name="Munk A.C."/>
            <person name="Detter J.C."/>
            <person name="Han C."/>
            <person name="Tapia R."/>
            <person name="Land M."/>
            <person name="Hauser L."/>
            <person name="Markowitz V."/>
            <person name="Cheng J.-F."/>
            <person name="Hugenholtz P."/>
            <person name="Woyke T."/>
            <person name="Wu D."/>
            <person name="Tindall B."/>
            <person name="Pomrenke H.G."/>
            <person name="Brambilla E."/>
            <person name="Klenk H.-P."/>
            <person name="Eisen J.A."/>
        </authorList>
    </citation>
    <scope>NUCLEOTIDE SEQUENCE [LARGE SCALE GENOMIC DNA]</scope>
    <source>
        <strain evidence="4">DSM 17093 / CIP 108686 / LMG 22925 / RQ-24</strain>
    </source>
</reference>
<accession>D7CX51</accession>
<dbReference type="PANTHER" id="PTHR21666">
    <property type="entry name" value="PEPTIDASE-RELATED"/>
    <property type="match status" value="1"/>
</dbReference>
<dbReference type="AlphaFoldDB" id="D7CX51"/>
<gene>
    <name evidence="3" type="ordered locus">Trad_1437</name>
</gene>
<dbReference type="InterPro" id="IPR050570">
    <property type="entry name" value="Cell_wall_metabolism_enzyme"/>
</dbReference>
<dbReference type="STRING" id="649638.Trad_1437"/>
<name>D7CX51_TRURR</name>
<reference evidence="3 4" key="2">
    <citation type="journal article" date="2011" name="Stand. Genomic Sci.">
        <title>Complete genome sequence of Truepera radiovictrix type strain (RQ-24).</title>
        <authorList>
            <person name="Ivanova N."/>
            <person name="Rohde C."/>
            <person name="Munk C."/>
            <person name="Nolan M."/>
            <person name="Lucas S."/>
            <person name="Del Rio T.G."/>
            <person name="Tice H."/>
            <person name="Deshpande S."/>
            <person name="Cheng J.F."/>
            <person name="Tapia R."/>
            <person name="Han C."/>
            <person name="Goodwin L."/>
            <person name="Pitluck S."/>
            <person name="Liolios K."/>
            <person name="Mavromatis K."/>
            <person name="Mikhailova N."/>
            <person name="Pati A."/>
            <person name="Chen A."/>
            <person name="Palaniappan K."/>
            <person name="Land M."/>
            <person name="Hauser L."/>
            <person name="Chang Y.J."/>
            <person name="Jeffries C.D."/>
            <person name="Brambilla E."/>
            <person name="Rohde M."/>
            <person name="Goker M."/>
            <person name="Tindall B.J."/>
            <person name="Woyke T."/>
            <person name="Bristow J."/>
            <person name="Eisen J.A."/>
            <person name="Markowitz V."/>
            <person name="Hugenholtz P."/>
            <person name="Kyrpides N.C."/>
            <person name="Klenk H.P."/>
            <person name="Lapidus A."/>
        </authorList>
    </citation>
    <scope>NUCLEOTIDE SEQUENCE [LARGE SCALE GENOMIC DNA]</scope>
    <source>
        <strain evidence="4">DSM 17093 / CIP 108686 / LMG 22925 / RQ-24</strain>
    </source>
</reference>
<dbReference type="EMBL" id="CP002049">
    <property type="protein sequence ID" value="ADI14559.1"/>
    <property type="molecule type" value="Genomic_DNA"/>
</dbReference>
<dbReference type="Gene3D" id="2.70.70.10">
    <property type="entry name" value="Glucose Permease (Domain IIA)"/>
    <property type="match status" value="1"/>
</dbReference>
<dbReference type="Pfam" id="PF01551">
    <property type="entry name" value="Peptidase_M23"/>
    <property type="match status" value="1"/>
</dbReference>
<feature type="chain" id="PRO_5003094666" evidence="1">
    <location>
        <begin position="23"/>
        <end position="380"/>
    </location>
</feature>
<keyword evidence="1" id="KW-0732">Signal</keyword>
<evidence type="ECO:0000259" key="2">
    <source>
        <dbReference type="Pfam" id="PF01551"/>
    </source>
</evidence>
<protein>
    <submittedName>
        <fullName evidence="3">Peptidase M23</fullName>
    </submittedName>
</protein>
<feature type="domain" description="M23ase beta-sheet core" evidence="2">
    <location>
        <begin position="277"/>
        <end position="371"/>
    </location>
</feature>
<feature type="signal peptide" evidence="1">
    <location>
        <begin position="1"/>
        <end position="22"/>
    </location>
</feature>
<dbReference type="InterPro" id="IPR016047">
    <property type="entry name" value="M23ase_b-sheet_dom"/>
</dbReference>
<evidence type="ECO:0000256" key="1">
    <source>
        <dbReference type="SAM" id="SignalP"/>
    </source>
</evidence>
<dbReference type="PANTHER" id="PTHR21666:SF287">
    <property type="entry name" value="CYTOPLASMIC MEMBRANE PROTEIN"/>
    <property type="match status" value="1"/>
</dbReference>
<dbReference type="HOGENOM" id="CLU_727496_0_0_0"/>
<dbReference type="InterPro" id="IPR011055">
    <property type="entry name" value="Dup_hybrid_motif"/>
</dbReference>
<evidence type="ECO:0000313" key="4">
    <source>
        <dbReference type="Proteomes" id="UP000000379"/>
    </source>
</evidence>
<dbReference type="KEGG" id="tra:Trad_1437"/>
<dbReference type="GO" id="GO:0004222">
    <property type="term" value="F:metalloendopeptidase activity"/>
    <property type="evidence" value="ECO:0007669"/>
    <property type="project" value="TreeGrafter"/>
</dbReference>
<dbReference type="RefSeq" id="WP_013177927.1">
    <property type="nucleotide sequence ID" value="NC_014221.1"/>
</dbReference>
<keyword evidence="4" id="KW-1185">Reference proteome</keyword>
<evidence type="ECO:0000313" key="3">
    <source>
        <dbReference type="EMBL" id="ADI14559.1"/>
    </source>
</evidence>
<dbReference type="SUPFAM" id="SSF51261">
    <property type="entry name" value="Duplicated hybrid motif"/>
    <property type="match status" value="1"/>
</dbReference>
<dbReference type="Proteomes" id="UP000000379">
    <property type="component" value="Chromosome"/>
</dbReference>
<dbReference type="CDD" id="cd12797">
    <property type="entry name" value="M23_peptidase"/>
    <property type="match status" value="1"/>
</dbReference>
<sequence>MRLRRALLVSCAALALAASALAQGWLDRVPPEIHGEVPARAPAGEPLTVRFSASEPVAYTLAYGGETWEAVVQNLFVLRVRPGEHALVVTATDGAGNETRVAYTVTGVGAPAAELHVTERARAGDPVSVRVTLPEPPAEVVSVRLGGEALPTFAADAVEGGAGRSVVALGAVPLSAAGTLDVEVVVRDPFGRERTLKRALEVAAEARPVQELGLTPEALGALSDENREAEAAALREAYRGAAPDPLWREPFILPTEGVNTSAFGLPRRYAVSGAVSFHQGADIAAPQGTPIVATNDGVVLLTGFYPIKGGLTVIDHGGGVSSLYFHQAVMVVTPGQRVRRGERIGEVGSTGLATGPHLHWEMRVNAVPTDPLAWVGRLLP</sequence>